<gene>
    <name evidence="1" type="ORF">MSG28_014068</name>
</gene>
<evidence type="ECO:0000313" key="2">
    <source>
        <dbReference type="Proteomes" id="UP001064048"/>
    </source>
</evidence>
<reference evidence="1 2" key="1">
    <citation type="journal article" date="2022" name="Genome Biol. Evol.">
        <title>The Spruce Budworm Genome: Reconstructing the Evolutionary History of Antifreeze Proteins.</title>
        <authorList>
            <person name="Beliveau C."/>
            <person name="Gagne P."/>
            <person name="Picq S."/>
            <person name="Vernygora O."/>
            <person name="Keeling C.I."/>
            <person name="Pinkney K."/>
            <person name="Doucet D."/>
            <person name="Wen F."/>
            <person name="Johnston J.S."/>
            <person name="Maaroufi H."/>
            <person name="Boyle B."/>
            <person name="Laroche J."/>
            <person name="Dewar K."/>
            <person name="Juretic N."/>
            <person name="Blackburn G."/>
            <person name="Nisole A."/>
            <person name="Brunet B."/>
            <person name="Brandao M."/>
            <person name="Lumley L."/>
            <person name="Duan J."/>
            <person name="Quan G."/>
            <person name="Lucarotti C.J."/>
            <person name="Roe A.D."/>
            <person name="Sperling F.A.H."/>
            <person name="Levesque R.C."/>
            <person name="Cusson M."/>
        </authorList>
    </citation>
    <scope>NUCLEOTIDE SEQUENCE [LARGE SCALE GENOMIC DNA]</scope>
    <source>
        <strain evidence="1">Glfc:IPQL:Cfum</strain>
    </source>
</reference>
<accession>A0ACC0JFR1</accession>
<dbReference type="EMBL" id="CM046125">
    <property type="protein sequence ID" value="KAI8422978.1"/>
    <property type="molecule type" value="Genomic_DNA"/>
</dbReference>
<proteinExistence type="predicted"/>
<dbReference type="Proteomes" id="UP001064048">
    <property type="component" value="Chromosome 25"/>
</dbReference>
<sequence>MNNQKPPKKDVSIFQEKTSRFKQKPSSIFKKIPRMEIKPSNNWRILKIGPSSKRIKKRKKMSDFATSRKYLDNLRRIEFDTNYHPVAIPFKPMEDKGNSNEPIIIEDEEDEESSDCESEHKKRLIDALYSLMQRVEQISLKSQRKPRESTLKDEQMQENKAEKENPREQNLPKDLEVVPSPQRPVSIESSTLNTNVLYEKPQIPQTNTENTLKEHFDQSDPIQNIPNPLAFENKFNALRTLLNLQTEGYPPELLYWAQIGMGMWARENMTQVIPSAINHPILYPPYQVPFSDQDMQALQITPDVNIVEQNQSVIENTLDSVQLESVQNPTELNLLPENINELDSAPRTIDIPTETPTVTNDIEQNTEIRMDKPTTSQNSEGALNVSANPENFTEFIRELDDLLEQLKSSTKAINNQLNNRSLFNTSEIMDEVMNGVHGYCTQRDTNVSASRSQGATAANQRVKKREHRNTSVDSNNDICYDDDVMDEDYRTDTDEEDDSDRKPKRKRIRISFDLPPEYDPDDSRWCLKYRGEGLGVKEIMPNSNVYVNERQVMNCKRVAKTSNALATMLLVEIFSYNALIVCSLTGSKATSYQVEGDKVRPGLDKNARETLLAYVEQHEEEMKWPKERFIYLASLNAALVDSSQSENRLIQLHRPVDLRRRQHGLRAGRGDTREGLVESLDQRVFAHRWADSRSGRRKVGEAYTLKLTIPQFVMVQSELPQPEQLVFISQTMISCQLDHSQHRVGISAAQERPAAANVGAEEFVVVDQSYHHRGAPGEVLVKEDQRRSQNIADYPDP</sequence>
<organism evidence="1 2">
    <name type="scientific">Choristoneura fumiferana</name>
    <name type="common">Spruce budworm moth</name>
    <name type="synonym">Archips fumiferana</name>
    <dbReference type="NCBI Taxonomy" id="7141"/>
    <lineage>
        <taxon>Eukaryota</taxon>
        <taxon>Metazoa</taxon>
        <taxon>Ecdysozoa</taxon>
        <taxon>Arthropoda</taxon>
        <taxon>Hexapoda</taxon>
        <taxon>Insecta</taxon>
        <taxon>Pterygota</taxon>
        <taxon>Neoptera</taxon>
        <taxon>Endopterygota</taxon>
        <taxon>Lepidoptera</taxon>
        <taxon>Glossata</taxon>
        <taxon>Ditrysia</taxon>
        <taxon>Tortricoidea</taxon>
        <taxon>Tortricidae</taxon>
        <taxon>Tortricinae</taxon>
        <taxon>Choristoneura</taxon>
    </lineage>
</organism>
<comment type="caution">
    <text evidence="1">The sequence shown here is derived from an EMBL/GenBank/DDBJ whole genome shotgun (WGS) entry which is preliminary data.</text>
</comment>
<protein>
    <submittedName>
        <fullName evidence="1">Uncharacterized protein</fullName>
    </submittedName>
</protein>
<name>A0ACC0JFR1_CHOFU</name>
<keyword evidence="2" id="KW-1185">Reference proteome</keyword>
<evidence type="ECO:0000313" key="1">
    <source>
        <dbReference type="EMBL" id="KAI8422978.1"/>
    </source>
</evidence>